<feature type="compositionally biased region" description="Low complexity" evidence="1">
    <location>
        <begin position="614"/>
        <end position="632"/>
    </location>
</feature>
<dbReference type="GO" id="GO:0005884">
    <property type="term" value="C:actin filament"/>
    <property type="evidence" value="ECO:0007669"/>
    <property type="project" value="TreeGrafter"/>
</dbReference>
<keyword evidence="4" id="KW-1185">Reference proteome</keyword>
<feature type="compositionally biased region" description="Polar residues" evidence="1">
    <location>
        <begin position="549"/>
        <end position="572"/>
    </location>
</feature>
<dbReference type="PROSITE" id="PS50010">
    <property type="entry name" value="DH_2"/>
    <property type="match status" value="1"/>
</dbReference>
<feature type="compositionally biased region" description="Low complexity" evidence="1">
    <location>
        <begin position="578"/>
        <end position="587"/>
    </location>
</feature>
<feature type="region of interest" description="Disordered" evidence="1">
    <location>
        <begin position="59"/>
        <end position="84"/>
    </location>
</feature>
<dbReference type="Gene3D" id="1.20.900.10">
    <property type="entry name" value="Dbl homology (DH) domain"/>
    <property type="match status" value="1"/>
</dbReference>
<dbReference type="Proteomes" id="UP000717328">
    <property type="component" value="Unassembled WGS sequence"/>
</dbReference>
<dbReference type="PANTHER" id="PTHR45691:SF6">
    <property type="entry name" value="PROTEIN DIAPHANOUS"/>
    <property type="match status" value="1"/>
</dbReference>
<reference evidence="3" key="2">
    <citation type="submission" date="2021-10" db="EMBL/GenBank/DDBJ databases">
        <title>Phylogenomics reveals ancestral predisposition of the termite-cultivated fungus Termitomyces towards a domesticated lifestyle.</title>
        <authorList>
            <person name="Auxier B."/>
            <person name="Grum-Grzhimaylo A."/>
            <person name="Cardenas M.E."/>
            <person name="Lodge J.D."/>
            <person name="Laessoe T."/>
            <person name="Pedersen O."/>
            <person name="Smith M.E."/>
            <person name="Kuyper T.W."/>
            <person name="Franco-Molano E.A."/>
            <person name="Baroni T.J."/>
            <person name="Aanen D.K."/>
        </authorList>
    </citation>
    <scope>NUCLEOTIDE SEQUENCE</scope>
    <source>
        <strain evidence="3">D49</strain>
    </source>
</reference>
<feature type="compositionally biased region" description="Polar residues" evidence="1">
    <location>
        <begin position="485"/>
        <end position="509"/>
    </location>
</feature>
<feature type="region of interest" description="Disordered" evidence="1">
    <location>
        <begin position="534"/>
        <end position="757"/>
    </location>
</feature>
<dbReference type="GO" id="GO:0005085">
    <property type="term" value="F:guanyl-nucleotide exchange factor activity"/>
    <property type="evidence" value="ECO:0007669"/>
    <property type="project" value="InterPro"/>
</dbReference>
<feature type="compositionally biased region" description="Pro residues" evidence="1">
    <location>
        <begin position="633"/>
        <end position="651"/>
    </location>
</feature>
<feature type="region of interest" description="Disordered" evidence="1">
    <location>
        <begin position="1"/>
        <end position="46"/>
    </location>
</feature>
<feature type="region of interest" description="Disordered" evidence="1">
    <location>
        <begin position="253"/>
        <end position="310"/>
    </location>
</feature>
<reference evidence="3" key="1">
    <citation type="submission" date="2021-02" db="EMBL/GenBank/DDBJ databases">
        <authorList>
            <person name="Nieuwenhuis M."/>
            <person name="Van De Peppel L.J.J."/>
        </authorList>
    </citation>
    <scope>NUCLEOTIDE SEQUENCE</scope>
    <source>
        <strain evidence="3">D49</strain>
    </source>
</reference>
<feature type="region of interest" description="Disordered" evidence="1">
    <location>
        <begin position="463"/>
        <end position="512"/>
    </location>
</feature>
<feature type="compositionally biased region" description="Low complexity" evidence="1">
    <location>
        <begin position="25"/>
        <end position="44"/>
    </location>
</feature>
<dbReference type="EMBL" id="JABCKI010000020">
    <property type="protein sequence ID" value="KAG5654104.1"/>
    <property type="molecule type" value="Genomic_DNA"/>
</dbReference>
<accession>A0A9P7KLE4</accession>
<evidence type="ECO:0000313" key="4">
    <source>
        <dbReference type="Proteomes" id="UP000717328"/>
    </source>
</evidence>
<proteinExistence type="predicted"/>
<sequence>MNQLASDYNPLPLPAPDHSLPPHPSDQLPPQLSSQSSAGLALPPQLASIPPYESGFTLPSTPITPFTPSTSSFPSSDAKPRKVNPLNDLIDTEKAYVDQLTGIIRIDDLNTPYTNYCTKFRCGFDAWDPVQSNPKLANILMTFSTSNPPPSSAISSHATVPPVWTMDDLFLLPKARLKYYKKLYNRLLKSTAPGKSDHKLLVGALETLDRLMNTLENRSTVKVGALASPAPPAPPIHEPEDEVVIDPRIQSMMQQQAKKNEDRLSAEPMPASESSSPRASSVSGGERLSHETTNTSVSRESSSTLSMPISDLERRMSTQRTLDIFTMNPKVVRLQMAPPSLTFTRELRVSTDVVIRFIPQSTGVEVVHSLGHIFLLSDLFLVSERMTPEDRAMSRSDGADMWLCYPPLAGKVLRIFEVPDQPTAFKVTIMRKETLVLETESVEARDTLMGHFRDCIEFSQSLPPPSKVAPPPVPHLNGFGGPSSGLPNPQALSSPDNSSPPGIPRTTQPIVDGRIVDNVSKLVLAPDTQIHQGVQRATSIQEPPGPMYSRTSNQQFTNGSNAPGQMSGQPMRSASYIGQGAPRPGSAGPAGPGPGGFMQHPPGSQYGPPPPFQQPFGPNQPFSPNRPGQYGLPPGPQPPAAPFPPQRPPSEPGSGFGRLPDGGLRKSTSTHSLASQYSRYEQNQAPPVPAFPGGYPPNHTFLPRSSSYSSLPAPQARPLLPSLQHPTRSVSMAEPSFDEPSPPGSPVEETPRHTGPVTSTISAQMKCKVFLQQQHSQWKSLGSAKLKLYRQDPTNIKQLVVEADDKNKSIIISTIVLTDGVERVGKTGVAIELSDKGARTGIIYMIQLRNEKSAGGLFDSLLHGSDRAARG</sequence>
<evidence type="ECO:0000259" key="2">
    <source>
        <dbReference type="PROSITE" id="PS50010"/>
    </source>
</evidence>
<evidence type="ECO:0000313" key="3">
    <source>
        <dbReference type="EMBL" id="KAG5654104.1"/>
    </source>
</evidence>
<dbReference type="AlphaFoldDB" id="A0A9P7KLE4"/>
<dbReference type="GO" id="GO:0030041">
    <property type="term" value="P:actin filament polymerization"/>
    <property type="evidence" value="ECO:0007669"/>
    <property type="project" value="TreeGrafter"/>
</dbReference>
<organism evidence="3 4">
    <name type="scientific">Sphagnurus paluster</name>
    <dbReference type="NCBI Taxonomy" id="117069"/>
    <lineage>
        <taxon>Eukaryota</taxon>
        <taxon>Fungi</taxon>
        <taxon>Dikarya</taxon>
        <taxon>Basidiomycota</taxon>
        <taxon>Agaricomycotina</taxon>
        <taxon>Agaricomycetes</taxon>
        <taxon>Agaricomycetidae</taxon>
        <taxon>Agaricales</taxon>
        <taxon>Tricholomatineae</taxon>
        <taxon>Lyophyllaceae</taxon>
        <taxon>Sphagnurus</taxon>
    </lineage>
</organism>
<dbReference type="InterPro" id="IPR051412">
    <property type="entry name" value="Formin_Homology_Diaphanous_sf"/>
</dbReference>
<feature type="domain" description="DH" evidence="2">
    <location>
        <begin position="166"/>
        <end position="218"/>
    </location>
</feature>
<feature type="compositionally biased region" description="Pro residues" evidence="1">
    <location>
        <begin position="11"/>
        <end position="24"/>
    </location>
</feature>
<name>A0A9P7KLE4_9AGAR</name>
<feature type="compositionally biased region" description="Polar residues" evidence="1">
    <location>
        <begin position="703"/>
        <end position="712"/>
    </location>
</feature>
<gene>
    <name evidence="3" type="ORF">H0H81_007518</name>
</gene>
<feature type="compositionally biased region" description="Low complexity" evidence="1">
    <location>
        <begin position="59"/>
        <end position="76"/>
    </location>
</feature>
<dbReference type="SUPFAM" id="SSF48065">
    <property type="entry name" value="DBL homology domain (DH-domain)"/>
    <property type="match status" value="1"/>
</dbReference>
<feature type="compositionally biased region" description="Low complexity" evidence="1">
    <location>
        <begin position="266"/>
        <end position="306"/>
    </location>
</feature>
<protein>
    <recommendedName>
        <fullName evidence="2">DH domain-containing protein</fullName>
    </recommendedName>
</protein>
<evidence type="ECO:0000256" key="1">
    <source>
        <dbReference type="SAM" id="MobiDB-lite"/>
    </source>
</evidence>
<dbReference type="InterPro" id="IPR035899">
    <property type="entry name" value="DBL_dom_sf"/>
</dbReference>
<feature type="compositionally biased region" description="Polar residues" evidence="1">
    <location>
        <begin position="666"/>
        <end position="684"/>
    </location>
</feature>
<dbReference type="InterPro" id="IPR000219">
    <property type="entry name" value="DH_dom"/>
</dbReference>
<comment type="caution">
    <text evidence="3">The sequence shown here is derived from an EMBL/GenBank/DDBJ whole genome shotgun (WGS) entry which is preliminary data.</text>
</comment>
<dbReference type="PANTHER" id="PTHR45691">
    <property type="entry name" value="PROTEIN DIAPHANOUS"/>
    <property type="match status" value="1"/>
</dbReference>
<dbReference type="OrthoDB" id="6244550at2759"/>
<feature type="compositionally biased region" description="Pro residues" evidence="1">
    <location>
        <begin position="463"/>
        <end position="474"/>
    </location>
</feature>